<keyword evidence="4" id="KW-0812">Transmembrane</keyword>
<name>A0ABR4HEM7_9EURO</name>
<reference evidence="6 7" key="1">
    <citation type="submission" date="2024-07" db="EMBL/GenBank/DDBJ databases">
        <title>Section-level genome sequencing and comparative genomics of Aspergillus sections Usti and Cavernicolus.</title>
        <authorList>
            <consortium name="Lawrence Berkeley National Laboratory"/>
            <person name="Nybo J.L."/>
            <person name="Vesth T.C."/>
            <person name="Theobald S."/>
            <person name="Frisvad J.C."/>
            <person name="Larsen T.O."/>
            <person name="Kjaerboelling I."/>
            <person name="Rothschild-Mancinelli K."/>
            <person name="Lyhne E.K."/>
            <person name="Kogle M.E."/>
            <person name="Barry K."/>
            <person name="Clum A."/>
            <person name="Na H."/>
            <person name="Ledsgaard L."/>
            <person name="Lin J."/>
            <person name="Lipzen A."/>
            <person name="Kuo A."/>
            <person name="Riley R."/>
            <person name="Mondo S."/>
            <person name="LaButti K."/>
            <person name="Haridas S."/>
            <person name="Pangalinan J."/>
            <person name="Salamov A.A."/>
            <person name="Simmons B.A."/>
            <person name="Magnuson J.K."/>
            <person name="Chen J."/>
            <person name="Drula E."/>
            <person name="Henrissat B."/>
            <person name="Wiebenga A."/>
            <person name="Lubbers R.J."/>
            <person name="Gomes A.C."/>
            <person name="Makela M.R."/>
            <person name="Stajich J."/>
            <person name="Grigoriev I.V."/>
            <person name="Mortensen U.H."/>
            <person name="De vries R.P."/>
            <person name="Baker S.E."/>
            <person name="Andersen M.R."/>
        </authorList>
    </citation>
    <scope>NUCLEOTIDE SEQUENCE [LARGE SCALE GENOMIC DNA]</scope>
    <source>
        <strain evidence="6 7">CBS 600.67</strain>
    </source>
</reference>
<feature type="domain" description="FAD-binding" evidence="5">
    <location>
        <begin position="288"/>
        <end position="344"/>
    </location>
</feature>
<comment type="caution">
    <text evidence="6">The sequence shown here is derived from an EMBL/GenBank/DDBJ whole genome shotgun (WGS) entry which is preliminary data.</text>
</comment>
<dbReference type="PANTHER" id="PTHR46720:SF3">
    <property type="entry name" value="FAD-BINDING DOMAIN-CONTAINING PROTEIN-RELATED"/>
    <property type="match status" value="1"/>
</dbReference>
<evidence type="ECO:0000313" key="6">
    <source>
        <dbReference type="EMBL" id="KAL2813939.1"/>
    </source>
</evidence>
<keyword evidence="7" id="KW-1185">Reference proteome</keyword>
<organism evidence="6 7">
    <name type="scientific">Aspergillus cavernicola</name>
    <dbReference type="NCBI Taxonomy" id="176166"/>
    <lineage>
        <taxon>Eukaryota</taxon>
        <taxon>Fungi</taxon>
        <taxon>Dikarya</taxon>
        <taxon>Ascomycota</taxon>
        <taxon>Pezizomycotina</taxon>
        <taxon>Eurotiomycetes</taxon>
        <taxon>Eurotiomycetidae</taxon>
        <taxon>Eurotiales</taxon>
        <taxon>Aspergillaceae</taxon>
        <taxon>Aspergillus</taxon>
        <taxon>Aspergillus subgen. Nidulantes</taxon>
    </lineage>
</organism>
<sequence length="431" mass="47776">MDEKPLEIAIIGGGIAGVALALGLLRRDINFRLYERGQSLREIGAGIGFTPNAERAMRVVDPRIHKAFKDVAVQNASDWFFWVDAYHHDPTKGDSYEELIYKMYLGERGFEGCHRADFLEGMVDLIPDGNVQFGKKLQSIVDSGDEEPLLLRFEDGTTAEADAVIGCDGIRSRVRQIVLGENHPAARPGYSHKYAFRGLAPMDRAKAALGEEKTSTRHMHLGPDAHALTFPVAGGTLLNIVAFVSDPEEWPYGDRLTGPGTKAEAIKAFAPFGPAIRAIIDLLPETLDKWAVFDTFDNHPPTYVSGRICLAGDAAHASTPHHGAGAGFGIEDTAVLSGVLETVQSTLDVGSSISRAELLRRAFTTYNHIRHDRAQWLVETSRFVGELYQWQHGPDPVEIGREIDWRAHKIWDYDIDDMMRQAADDYRSRLQ</sequence>
<keyword evidence="3" id="KW-0560">Oxidoreductase</keyword>
<keyword evidence="4" id="KW-1133">Transmembrane helix</keyword>
<keyword evidence="4" id="KW-0472">Membrane</keyword>
<evidence type="ECO:0000259" key="5">
    <source>
        <dbReference type="Pfam" id="PF01494"/>
    </source>
</evidence>
<dbReference type="Pfam" id="PF01494">
    <property type="entry name" value="FAD_binding_3"/>
    <property type="match status" value="2"/>
</dbReference>
<keyword evidence="1" id="KW-0285">Flavoprotein</keyword>
<proteinExistence type="predicted"/>
<dbReference type="InterPro" id="IPR036188">
    <property type="entry name" value="FAD/NAD-bd_sf"/>
</dbReference>
<feature type="transmembrane region" description="Helical" evidence="4">
    <location>
        <begin position="6"/>
        <end position="25"/>
    </location>
</feature>
<evidence type="ECO:0000256" key="4">
    <source>
        <dbReference type="SAM" id="Phobius"/>
    </source>
</evidence>
<gene>
    <name evidence="6" type="ORF">BDW59DRAFT_24934</name>
</gene>
<feature type="domain" description="FAD-binding" evidence="5">
    <location>
        <begin position="7"/>
        <end position="177"/>
    </location>
</feature>
<evidence type="ECO:0000313" key="7">
    <source>
        <dbReference type="Proteomes" id="UP001610335"/>
    </source>
</evidence>
<evidence type="ECO:0000256" key="2">
    <source>
        <dbReference type="ARBA" id="ARBA00022827"/>
    </source>
</evidence>
<keyword evidence="2" id="KW-0274">FAD</keyword>
<accession>A0ABR4HEM7</accession>
<dbReference type="SUPFAM" id="SSF54373">
    <property type="entry name" value="FAD-linked reductases, C-terminal domain"/>
    <property type="match status" value="1"/>
</dbReference>
<dbReference type="SUPFAM" id="SSF51905">
    <property type="entry name" value="FAD/NAD(P)-binding domain"/>
    <property type="match status" value="1"/>
</dbReference>
<dbReference type="PRINTS" id="PR00420">
    <property type="entry name" value="RNGMNOXGNASE"/>
</dbReference>
<dbReference type="Proteomes" id="UP001610335">
    <property type="component" value="Unassembled WGS sequence"/>
</dbReference>
<dbReference type="InterPro" id="IPR051104">
    <property type="entry name" value="FAD_monoxygenase"/>
</dbReference>
<evidence type="ECO:0000256" key="1">
    <source>
        <dbReference type="ARBA" id="ARBA00022630"/>
    </source>
</evidence>
<evidence type="ECO:0000256" key="3">
    <source>
        <dbReference type="ARBA" id="ARBA00023002"/>
    </source>
</evidence>
<dbReference type="PANTHER" id="PTHR46720">
    <property type="entry name" value="HYDROXYLASE, PUTATIVE (AFU_ORTHOLOGUE AFUA_3G01460)-RELATED"/>
    <property type="match status" value="1"/>
</dbReference>
<protein>
    <recommendedName>
        <fullName evidence="5">FAD-binding domain-containing protein</fullName>
    </recommendedName>
</protein>
<dbReference type="InterPro" id="IPR002938">
    <property type="entry name" value="FAD-bd"/>
</dbReference>
<dbReference type="EMBL" id="JBFXLS010000134">
    <property type="protein sequence ID" value="KAL2813939.1"/>
    <property type="molecule type" value="Genomic_DNA"/>
</dbReference>
<dbReference type="Gene3D" id="3.50.50.60">
    <property type="entry name" value="FAD/NAD(P)-binding domain"/>
    <property type="match status" value="1"/>
</dbReference>